<sequence>MTAFPERIYVLRPMRLYRFRTPVSMTPDEADFDGSSSLAAAKGVDDAAGESLPRFSIKLCPHIIDGNSISDGFGFKWELPWFVKGQGDIAFIKQSEEHDISVSTSSANLYYTIHEAWYETWSQKPILPTGCCS</sequence>
<dbReference type="VEuPathDB" id="FungiDB:MCYG_01335"/>
<dbReference type="HOGENOM" id="CLU_1906259_0_0_1"/>
<proteinExistence type="predicted"/>
<reference evidence="2" key="1">
    <citation type="journal article" date="2012" name="MBio">
        <title>Comparative genome analysis of Trichophyton rubrum and related dermatophytes reveals candidate genes involved in infection.</title>
        <authorList>
            <person name="Martinez D.A."/>
            <person name="Oliver B.G."/>
            <person name="Graeser Y."/>
            <person name="Goldberg J.M."/>
            <person name="Li W."/>
            <person name="Martinez-Rossi N.M."/>
            <person name="Monod M."/>
            <person name="Shelest E."/>
            <person name="Barton R.C."/>
            <person name="Birch E."/>
            <person name="Brakhage A.A."/>
            <person name="Chen Z."/>
            <person name="Gurr S.J."/>
            <person name="Heiman D."/>
            <person name="Heitman J."/>
            <person name="Kosti I."/>
            <person name="Rossi A."/>
            <person name="Saif S."/>
            <person name="Samalova M."/>
            <person name="Saunders C.W."/>
            <person name="Shea T."/>
            <person name="Summerbell R.C."/>
            <person name="Xu J."/>
            <person name="Young S."/>
            <person name="Zeng Q."/>
            <person name="Birren B.W."/>
            <person name="Cuomo C.A."/>
            <person name="White T.C."/>
        </authorList>
    </citation>
    <scope>NUCLEOTIDE SEQUENCE [LARGE SCALE GENOMIC DNA]</scope>
    <source>
        <strain evidence="2">ATCC MYA-4605 / CBS 113480</strain>
    </source>
</reference>
<keyword evidence="2" id="KW-1185">Reference proteome</keyword>
<dbReference type="Proteomes" id="UP000002035">
    <property type="component" value="Unassembled WGS sequence"/>
</dbReference>
<dbReference type="EMBL" id="DS995701">
    <property type="protein sequence ID" value="EEQ28447.1"/>
    <property type="molecule type" value="Genomic_DNA"/>
</dbReference>
<dbReference type="AlphaFoldDB" id="C5FF63"/>
<gene>
    <name evidence="1" type="ORF">MCYG_01335</name>
</gene>
<accession>C5FF63</accession>
<protein>
    <submittedName>
        <fullName evidence="1">Uncharacterized protein</fullName>
    </submittedName>
</protein>
<organism evidence="1 2">
    <name type="scientific">Arthroderma otae (strain ATCC MYA-4605 / CBS 113480)</name>
    <name type="common">Microsporum canis</name>
    <dbReference type="NCBI Taxonomy" id="554155"/>
    <lineage>
        <taxon>Eukaryota</taxon>
        <taxon>Fungi</taxon>
        <taxon>Dikarya</taxon>
        <taxon>Ascomycota</taxon>
        <taxon>Pezizomycotina</taxon>
        <taxon>Eurotiomycetes</taxon>
        <taxon>Eurotiomycetidae</taxon>
        <taxon>Onygenales</taxon>
        <taxon>Arthrodermataceae</taxon>
        <taxon>Microsporum</taxon>
    </lineage>
</organism>
<evidence type="ECO:0000313" key="1">
    <source>
        <dbReference type="EMBL" id="EEQ28447.1"/>
    </source>
</evidence>
<dbReference type="GeneID" id="9228852"/>
<name>C5FF63_ARTOC</name>
<evidence type="ECO:0000313" key="2">
    <source>
        <dbReference type="Proteomes" id="UP000002035"/>
    </source>
</evidence>
<dbReference type="RefSeq" id="XP_002851231.1">
    <property type="nucleotide sequence ID" value="XM_002851185.1"/>
</dbReference>